<dbReference type="Proteomes" id="UP000830984">
    <property type="component" value="Segment"/>
</dbReference>
<accession>A0AAE9K971</accession>
<keyword evidence="2" id="KW-1185">Reference proteome</keyword>
<evidence type="ECO:0000313" key="1">
    <source>
        <dbReference type="EMBL" id="UNZ10673.1"/>
    </source>
</evidence>
<dbReference type="EMBL" id="OM966901">
    <property type="protein sequence ID" value="UNZ10673.1"/>
    <property type="molecule type" value="Genomic_DNA"/>
</dbReference>
<protein>
    <submittedName>
        <fullName evidence="1">Uncharacterized protein</fullName>
    </submittedName>
</protein>
<reference evidence="1 2" key="1">
    <citation type="submission" date="2022-03" db="EMBL/GenBank/DDBJ databases">
        <title>Phage cocktails constrain the growth of Enterococcus.</title>
        <authorList>
            <person name="Wandro S."/>
            <person name="Gharbale P."/>
            <person name="Attai H."/>
            <person name="Hendrickson C."/>
            <person name="Samillano C."/>
            <person name="Suh J."/>
            <person name="Dunham S."/>
            <person name="Pride D."/>
            <person name="Whiteson K."/>
        </authorList>
    </citation>
    <scope>NUCLEOTIDE SEQUENCE [LARGE SCALE GENOMIC DNA]</scope>
</reference>
<sequence length="57" mass="6279">MTIQEVIIYGAQYGTTLTEEQVKAFFAEHQGTPSAMQLAIFVGAMDEKGNFLPKKQA</sequence>
<organism evidence="1 2">
    <name type="scientific">Enterococcus phage vB_OCPT_Bill</name>
    <dbReference type="NCBI Taxonomy" id="2922322"/>
    <lineage>
        <taxon>Viruses</taxon>
        <taxon>Duplodnaviria</taxon>
        <taxon>Heunggongvirae</taxon>
        <taxon>Uroviricota</taxon>
        <taxon>Caudoviricetes</taxon>
        <taxon>Herelleviridae</taxon>
        <taxon>Brockvirinae</taxon>
        <taxon>Schiekvirus</taxon>
        <taxon>Schiekvirus bill</taxon>
    </lineage>
</organism>
<proteinExistence type="predicted"/>
<name>A0AAE9K971_9CAUD</name>
<evidence type="ECO:0000313" key="2">
    <source>
        <dbReference type="Proteomes" id="UP000830984"/>
    </source>
</evidence>
<gene>
    <name evidence="1" type="ORF">DIEEDFHO_00007</name>
</gene>